<reference evidence="3" key="1">
    <citation type="journal article" date="2024" name="Toxins">
        <title>Genome Sequence Analysis of Native Xenorhabdus Strains Isolated from Entomopathogenic Nematodes in Argentina.</title>
        <authorList>
            <person name="Palma L."/>
            <person name="Frizzo L."/>
            <person name="Kaiser S."/>
            <person name="Berry C."/>
            <person name="Caballero P."/>
            <person name="Bode H.B."/>
            <person name="Del Valle E.E."/>
        </authorList>
    </citation>
    <scope>NUCLEOTIDE SEQUENCE [LARGE SCALE GENOMIC DNA]</scope>
    <source>
        <strain evidence="3">12</strain>
    </source>
</reference>
<feature type="domain" description="ABM" evidence="1">
    <location>
        <begin position="6"/>
        <end position="96"/>
    </location>
</feature>
<sequence>MSKPEVTYVNIIKVDANKQAEVIKVLQEGSDKFFSKQPGFISITLLASKDGEHVINIAKWRSVDDISATRNNPIAAEFVKRTAEIAKATPGVYDIVGYYSS</sequence>
<dbReference type="PROSITE" id="PS51725">
    <property type="entry name" value="ABM"/>
    <property type="match status" value="1"/>
</dbReference>
<keyword evidence="2" id="KW-0560">Oxidoreductase</keyword>
<keyword evidence="2" id="KW-0503">Monooxygenase</keyword>
<comment type="caution">
    <text evidence="2">The sequence shown here is derived from an EMBL/GenBank/DDBJ whole genome shotgun (WGS) entry which is preliminary data.</text>
</comment>
<keyword evidence="3" id="KW-1185">Reference proteome</keyword>
<dbReference type="Proteomes" id="UP001271890">
    <property type="component" value="Unassembled WGS sequence"/>
</dbReference>
<proteinExistence type="predicted"/>
<accession>A0ABU4S5D9</accession>
<dbReference type="InterPro" id="IPR011008">
    <property type="entry name" value="Dimeric_a/b-barrel"/>
</dbReference>
<evidence type="ECO:0000313" key="3">
    <source>
        <dbReference type="Proteomes" id="UP001271890"/>
    </source>
</evidence>
<dbReference type="SUPFAM" id="SSF54909">
    <property type="entry name" value="Dimeric alpha+beta barrel"/>
    <property type="match status" value="1"/>
</dbReference>
<protein>
    <submittedName>
        <fullName evidence="2">Antibiotic biosynthesis monooxygenase</fullName>
    </submittedName>
</protein>
<organism evidence="2 3">
    <name type="scientific">Xenorhabdus santafensis</name>
    <dbReference type="NCBI Taxonomy" id="2582833"/>
    <lineage>
        <taxon>Bacteria</taxon>
        <taxon>Pseudomonadati</taxon>
        <taxon>Pseudomonadota</taxon>
        <taxon>Gammaproteobacteria</taxon>
        <taxon>Enterobacterales</taxon>
        <taxon>Morganellaceae</taxon>
        <taxon>Xenorhabdus</taxon>
    </lineage>
</organism>
<dbReference type="Gene3D" id="3.30.70.100">
    <property type="match status" value="1"/>
</dbReference>
<dbReference type="EMBL" id="VCDN01000003">
    <property type="protein sequence ID" value="MDX7985863.1"/>
    <property type="molecule type" value="Genomic_DNA"/>
</dbReference>
<dbReference type="InterPro" id="IPR007138">
    <property type="entry name" value="ABM_dom"/>
</dbReference>
<dbReference type="GO" id="GO:0004497">
    <property type="term" value="F:monooxygenase activity"/>
    <property type="evidence" value="ECO:0007669"/>
    <property type="project" value="UniProtKB-KW"/>
</dbReference>
<dbReference type="RefSeq" id="WP_319928314.1">
    <property type="nucleotide sequence ID" value="NZ_VCDN01000003.1"/>
</dbReference>
<evidence type="ECO:0000259" key="1">
    <source>
        <dbReference type="PROSITE" id="PS51725"/>
    </source>
</evidence>
<evidence type="ECO:0000313" key="2">
    <source>
        <dbReference type="EMBL" id="MDX7985863.1"/>
    </source>
</evidence>
<name>A0ABU4S5D9_9GAMM</name>
<gene>
    <name evidence="2" type="ORF">FE392_00715</name>
</gene>
<dbReference type="Pfam" id="PF03992">
    <property type="entry name" value="ABM"/>
    <property type="match status" value="1"/>
</dbReference>